<feature type="compositionally biased region" description="Low complexity" evidence="1">
    <location>
        <begin position="1"/>
        <end position="31"/>
    </location>
</feature>
<sequence>MPAPQQPWQQGTAPAPQQGAVPAPQQPWQQGTAPPEPWPPGSPQALPQQQWAPTVASPRKPKRKPMRKGVLLGIVGALVLVIALVVVLSVTNARRAEQRAAEEAAASEAAAEAAAQARADAAIAPVEGYLQALADADADAALTFLTIASPSELMTDEVLAASNAIAPITAIEVTPVDPETAFGVVDVAVSYLLGDEQIDITLSVTGPYSDEDTVDWELTGGYGSLYVGDALVAAGGLVNGVQVTSASVDVFFGAYELSVSDPQFGLEGTTRTTVSEEAGGGEFDAQVVLSDEGLAQFRTLVNAAVSTCVASTTLAAGCGIDLPDTIQGTTVHEGTVSRSLSAEAQVTLDSLEADVDHNDPRIVSGEYIGAVDVEFDCTENGQSGRCELLFGSAGSLGSPVVDFGADAPVVRWD</sequence>
<keyword evidence="4" id="KW-1185">Reference proteome</keyword>
<feature type="region of interest" description="Disordered" evidence="1">
    <location>
        <begin position="1"/>
        <end position="64"/>
    </location>
</feature>
<keyword evidence="2" id="KW-0472">Membrane</keyword>
<evidence type="ECO:0000313" key="3">
    <source>
        <dbReference type="EMBL" id="MBZ2199729.1"/>
    </source>
</evidence>
<dbReference type="RefSeq" id="WP_223411701.1">
    <property type="nucleotide sequence ID" value="NZ_JAGSHT010000035.1"/>
</dbReference>
<dbReference type="EMBL" id="JAGSHT010000035">
    <property type="protein sequence ID" value="MBZ2199729.1"/>
    <property type="molecule type" value="Genomic_DNA"/>
</dbReference>
<gene>
    <name evidence="3" type="ORF">KCQ71_26545</name>
</gene>
<dbReference type="SUPFAM" id="SSF81995">
    <property type="entry name" value="beta-sandwich domain of Sec23/24"/>
    <property type="match status" value="1"/>
</dbReference>
<dbReference type="Proteomes" id="UP000826651">
    <property type="component" value="Unassembled WGS sequence"/>
</dbReference>
<keyword evidence="2" id="KW-0812">Transmembrane</keyword>
<evidence type="ECO:0000313" key="4">
    <source>
        <dbReference type="Proteomes" id="UP000826651"/>
    </source>
</evidence>
<proteinExistence type="predicted"/>
<comment type="caution">
    <text evidence="3">The sequence shown here is derived from an EMBL/GenBank/DDBJ whole genome shotgun (WGS) entry which is preliminary data.</text>
</comment>
<accession>A0ABS7SH96</accession>
<evidence type="ECO:0000256" key="1">
    <source>
        <dbReference type="SAM" id="MobiDB-lite"/>
    </source>
</evidence>
<name>A0ABS7SH96_9MICO</name>
<feature type="transmembrane region" description="Helical" evidence="2">
    <location>
        <begin position="69"/>
        <end position="90"/>
    </location>
</feature>
<reference evidence="3 4" key="1">
    <citation type="submission" date="2021-04" db="EMBL/GenBank/DDBJ databases">
        <title>Ruania sp. nov., isolated from sandy soil of mangrove forest.</title>
        <authorList>
            <person name="Ge X."/>
            <person name="Huang R."/>
            <person name="Liu W."/>
        </authorList>
    </citation>
    <scope>NUCLEOTIDE SEQUENCE [LARGE SCALE GENOMIC DNA]</scope>
    <source>
        <strain evidence="3 4">N2-46</strain>
    </source>
</reference>
<evidence type="ECO:0000256" key="2">
    <source>
        <dbReference type="SAM" id="Phobius"/>
    </source>
</evidence>
<organism evidence="3 4">
    <name type="scientific">Occultella gossypii</name>
    <dbReference type="NCBI Taxonomy" id="2800820"/>
    <lineage>
        <taxon>Bacteria</taxon>
        <taxon>Bacillati</taxon>
        <taxon>Actinomycetota</taxon>
        <taxon>Actinomycetes</taxon>
        <taxon>Micrococcales</taxon>
        <taxon>Ruaniaceae</taxon>
        <taxon>Occultella</taxon>
    </lineage>
</organism>
<keyword evidence="2" id="KW-1133">Transmembrane helix</keyword>
<protein>
    <submittedName>
        <fullName evidence="3">Uncharacterized protein</fullName>
    </submittedName>
</protein>